<dbReference type="EMBL" id="NPIC01000006">
    <property type="protein sequence ID" value="RDL35075.1"/>
    <property type="molecule type" value="Genomic_DNA"/>
</dbReference>
<keyword evidence="12" id="KW-0464">Manganese</keyword>
<evidence type="ECO:0000256" key="11">
    <source>
        <dbReference type="ARBA" id="ARBA00023049"/>
    </source>
</evidence>
<evidence type="ECO:0000256" key="13">
    <source>
        <dbReference type="ARBA" id="ARBA00030849"/>
    </source>
</evidence>
<evidence type="ECO:0000313" key="19">
    <source>
        <dbReference type="EMBL" id="RDL35075.1"/>
    </source>
</evidence>
<dbReference type="CDD" id="cd01085">
    <property type="entry name" value="APP"/>
    <property type="match status" value="1"/>
</dbReference>
<keyword evidence="8" id="KW-0645">Protease</keyword>
<comment type="caution">
    <text evidence="19">The sequence shown here is derived from an EMBL/GenBank/DDBJ whole genome shotgun (WGS) entry which is preliminary data.</text>
</comment>
<sequence>MEKVNTTERLTRLRELMKQRKLDIYIVPSEDSHSSEYIAPCDARREYISGFSGSAGTAVITHEKAALATDGRYFNHASKQLDANWLLLKQGLQDVPTWQEWSAEQSEGGKAVGVDPKVISASEARKLSEKIKKRGGQELLAIDENLVDLVWGSSQPPRPSEPVKILPKAFAGKEVKTKLEELRKELEKKKSSGFIVSMLDEVAWLFNMRGNDIPYNPVFFSYAAITPTSATLYVDSSKLGSECKTYLTENGVSVRPYHKIFDDTEVLGKSLDTKESGDGVPEVKIKKFLVSTKTSWALKRSLGGETKVEEIRSPIGDAKAVKNETELEGMRACHVRDGAALTEYFAWLEHQLTVEKVELDEVVAADKLEELRKKQKNYVGLSFDTISSTGANAAVIHYKPEKGNCSVIDPKAVYLCDSGAQYLDGTTDTTRTLHFGEPTEMERKAYTLVLKGNIALDVVVFPKGTSGFALDTLARQFLWEEGLDYRHGTGHGVGSYLNVHEGPIGIGTRIQYSEVPLAPGNVISNEPGYYEDGSFGIRIENIIMVKEVETKHRFGDKPYLGFEHVTMVPYCRKLIDEELLTRREKHWLNEYHADIYGKTKHFFKPDSVAMKWLERETQPI</sequence>
<feature type="domain" description="Peptidase M24 C-terminal" evidence="18">
    <location>
        <begin position="558"/>
        <end position="620"/>
    </location>
</feature>
<dbReference type="PANTHER" id="PTHR43763">
    <property type="entry name" value="XAA-PRO AMINOPEPTIDASE 1"/>
    <property type="match status" value="1"/>
</dbReference>
<dbReference type="GO" id="GO:0005737">
    <property type="term" value="C:cytoplasm"/>
    <property type="evidence" value="ECO:0007669"/>
    <property type="project" value="UniProtKB-ARBA"/>
</dbReference>
<dbReference type="Proteomes" id="UP000254866">
    <property type="component" value="Unassembled WGS sequence"/>
</dbReference>
<dbReference type="Pfam" id="PF01321">
    <property type="entry name" value="Creatinase_N"/>
    <property type="match status" value="1"/>
</dbReference>
<dbReference type="Pfam" id="PF00557">
    <property type="entry name" value="Peptidase_M24"/>
    <property type="match status" value="1"/>
</dbReference>
<dbReference type="InterPro" id="IPR029149">
    <property type="entry name" value="Creatin/AminoP/Spt16_N"/>
</dbReference>
<keyword evidence="10" id="KW-0378">Hydrolase</keyword>
<comment type="cofactor">
    <cofactor evidence="2">
        <name>Mn(2+)</name>
        <dbReference type="ChEBI" id="CHEBI:29035"/>
    </cofactor>
</comment>
<evidence type="ECO:0000256" key="7">
    <source>
        <dbReference type="ARBA" id="ARBA00022438"/>
    </source>
</evidence>
<dbReference type="PANTHER" id="PTHR43763:SF6">
    <property type="entry name" value="XAA-PRO AMINOPEPTIDASE 1"/>
    <property type="match status" value="1"/>
</dbReference>
<keyword evidence="11" id="KW-0482">Metalloprotease</keyword>
<dbReference type="GO" id="GO:0070006">
    <property type="term" value="F:metalloaminopeptidase activity"/>
    <property type="evidence" value="ECO:0007669"/>
    <property type="project" value="InterPro"/>
</dbReference>
<feature type="domain" description="Peptidase M24" evidence="16">
    <location>
        <begin position="328"/>
        <end position="547"/>
    </location>
</feature>
<proteinExistence type="inferred from homology"/>
<evidence type="ECO:0000256" key="2">
    <source>
        <dbReference type="ARBA" id="ARBA00001936"/>
    </source>
</evidence>
<dbReference type="GO" id="GO:0046872">
    <property type="term" value="F:metal ion binding"/>
    <property type="evidence" value="ECO:0007669"/>
    <property type="project" value="UniProtKB-KW"/>
</dbReference>
<evidence type="ECO:0000256" key="8">
    <source>
        <dbReference type="ARBA" id="ARBA00022670"/>
    </source>
</evidence>
<dbReference type="RefSeq" id="XP_031867898.1">
    <property type="nucleotide sequence ID" value="XM_032015629.1"/>
</dbReference>
<dbReference type="Gene3D" id="3.40.350.10">
    <property type="entry name" value="Creatinase/prolidase N-terminal domain"/>
    <property type="match status" value="2"/>
</dbReference>
<dbReference type="GO" id="GO:0006508">
    <property type="term" value="P:proteolysis"/>
    <property type="evidence" value="ECO:0007669"/>
    <property type="project" value="UniProtKB-KW"/>
</dbReference>
<dbReference type="EC" id="3.4.11.9" evidence="5"/>
<dbReference type="InterPro" id="IPR036005">
    <property type="entry name" value="Creatinase/aminopeptidase-like"/>
</dbReference>
<reference evidence="19 20" key="1">
    <citation type="journal article" date="2018" name="IMA Fungus">
        <title>IMA Genome-F 9: Draft genome sequence of Annulohypoxylon stygium, Aspergillus mulundensis, Berkeleyomyces basicola (syn. Thielaviopsis basicola), Ceratocystis smalleyi, two Cercospora beticola strains, Coleophoma cylindrospora, Fusarium fracticaudum, Phialophora cf. hyalina, and Morchella septimelata.</title>
        <authorList>
            <person name="Wingfield B.D."/>
            <person name="Bills G.F."/>
            <person name="Dong Y."/>
            <person name="Huang W."/>
            <person name="Nel W.J."/>
            <person name="Swalarsk-Parry B.S."/>
            <person name="Vaghefi N."/>
            <person name="Wilken P.M."/>
            <person name="An Z."/>
            <person name="de Beer Z.W."/>
            <person name="De Vos L."/>
            <person name="Chen L."/>
            <person name="Duong T.A."/>
            <person name="Gao Y."/>
            <person name="Hammerbacher A."/>
            <person name="Kikkert J.R."/>
            <person name="Li Y."/>
            <person name="Li H."/>
            <person name="Li K."/>
            <person name="Li Q."/>
            <person name="Liu X."/>
            <person name="Ma X."/>
            <person name="Naidoo K."/>
            <person name="Pethybridge S.J."/>
            <person name="Sun J."/>
            <person name="Steenkamp E.T."/>
            <person name="van der Nest M.A."/>
            <person name="van Wyk S."/>
            <person name="Wingfield M.J."/>
            <person name="Xiong C."/>
            <person name="Yue Q."/>
            <person name="Zhang X."/>
        </authorList>
    </citation>
    <scope>NUCLEOTIDE SEQUENCE [LARGE SCALE GENOMIC DNA]</scope>
    <source>
        <strain evidence="19 20">BP 5553</strain>
    </source>
</reference>
<evidence type="ECO:0000256" key="4">
    <source>
        <dbReference type="ARBA" id="ARBA00008766"/>
    </source>
</evidence>
<dbReference type="SUPFAM" id="SSF55920">
    <property type="entry name" value="Creatinase/aminopeptidase"/>
    <property type="match status" value="1"/>
</dbReference>
<dbReference type="PROSITE" id="PS00491">
    <property type="entry name" value="PROLINE_PEPTIDASE"/>
    <property type="match status" value="1"/>
</dbReference>
<dbReference type="InterPro" id="IPR000587">
    <property type="entry name" value="Creatinase_N"/>
</dbReference>
<evidence type="ECO:0000256" key="15">
    <source>
        <dbReference type="RuleBase" id="RU000590"/>
    </source>
</evidence>
<evidence type="ECO:0000256" key="1">
    <source>
        <dbReference type="ARBA" id="ARBA00001424"/>
    </source>
</evidence>
<keyword evidence="7 19" id="KW-0031">Aminopeptidase</keyword>
<comment type="function">
    <text evidence="3">Catalyzes the removal of a penultimate prolyl residue from the N-termini of peptides.</text>
</comment>
<gene>
    <name evidence="19" type="ORF">BP5553_07006</name>
</gene>
<keyword evidence="20" id="KW-1185">Reference proteome</keyword>
<evidence type="ECO:0000256" key="14">
    <source>
        <dbReference type="ARBA" id="ARBA00032413"/>
    </source>
</evidence>
<evidence type="ECO:0000256" key="6">
    <source>
        <dbReference type="ARBA" id="ARBA00020658"/>
    </source>
</evidence>
<dbReference type="FunFam" id="3.40.350.10:FF:000003">
    <property type="entry name" value="Xaa-pro aminopeptidase P"/>
    <property type="match status" value="1"/>
</dbReference>
<organism evidence="19 20">
    <name type="scientific">Venustampulla echinocandica</name>
    <dbReference type="NCBI Taxonomy" id="2656787"/>
    <lineage>
        <taxon>Eukaryota</taxon>
        <taxon>Fungi</taxon>
        <taxon>Dikarya</taxon>
        <taxon>Ascomycota</taxon>
        <taxon>Pezizomycotina</taxon>
        <taxon>Leotiomycetes</taxon>
        <taxon>Helotiales</taxon>
        <taxon>Pleuroascaceae</taxon>
        <taxon>Venustampulla</taxon>
    </lineage>
</organism>
<dbReference type="InterPro" id="IPR033740">
    <property type="entry name" value="Pept_M24B"/>
</dbReference>
<feature type="domain" description="Creatinase N-terminal" evidence="17">
    <location>
        <begin position="9"/>
        <end position="133"/>
    </location>
</feature>
<dbReference type="STRING" id="2656787.A0A370TIA1"/>
<dbReference type="FunFam" id="3.40.350.10:FF:000010">
    <property type="entry name" value="Probable Xaa-Pro aminopeptidase P"/>
    <property type="match status" value="1"/>
</dbReference>
<evidence type="ECO:0000259" key="18">
    <source>
        <dbReference type="Pfam" id="PF16188"/>
    </source>
</evidence>
<evidence type="ECO:0000256" key="5">
    <source>
        <dbReference type="ARBA" id="ARBA00012574"/>
    </source>
</evidence>
<protein>
    <recommendedName>
        <fullName evidence="6">Probable Xaa-Pro aminopeptidase P</fullName>
        <ecNumber evidence="5">3.4.11.9</ecNumber>
    </recommendedName>
    <alternativeName>
        <fullName evidence="13">Aminoacylproline aminopeptidase</fullName>
    </alternativeName>
    <alternativeName>
        <fullName evidence="14">Prolidase</fullName>
    </alternativeName>
</protein>
<keyword evidence="9 15" id="KW-0479">Metal-binding</keyword>
<evidence type="ECO:0000256" key="10">
    <source>
        <dbReference type="ARBA" id="ARBA00022801"/>
    </source>
</evidence>
<dbReference type="OrthoDB" id="9995434at2759"/>
<dbReference type="AlphaFoldDB" id="A0A370TIA1"/>
<accession>A0A370TIA1</accession>
<dbReference type="SUPFAM" id="SSF53092">
    <property type="entry name" value="Creatinase/prolidase N-terminal domain"/>
    <property type="match status" value="1"/>
</dbReference>
<evidence type="ECO:0000259" key="17">
    <source>
        <dbReference type="Pfam" id="PF01321"/>
    </source>
</evidence>
<name>A0A370TIA1_9HELO</name>
<evidence type="ECO:0000256" key="9">
    <source>
        <dbReference type="ARBA" id="ARBA00022723"/>
    </source>
</evidence>
<dbReference type="InterPro" id="IPR050422">
    <property type="entry name" value="X-Pro_aminopeptidase_P"/>
</dbReference>
<comment type="catalytic activity">
    <reaction evidence="1">
        <text>Release of any N-terminal amino acid, including proline, that is linked to proline, even from a dipeptide or tripeptide.</text>
        <dbReference type="EC" id="3.4.11.9"/>
    </reaction>
</comment>
<dbReference type="Gene3D" id="3.90.230.10">
    <property type="entry name" value="Creatinase/methionine aminopeptidase superfamily"/>
    <property type="match status" value="1"/>
</dbReference>
<dbReference type="Pfam" id="PF16188">
    <property type="entry name" value="Peptidase_M24_C"/>
    <property type="match status" value="1"/>
</dbReference>
<evidence type="ECO:0000313" key="20">
    <source>
        <dbReference type="Proteomes" id="UP000254866"/>
    </source>
</evidence>
<dbReference type="InterPro" id="IPR032416">
    <property type="entry name" value="Peptidase_M24_C"/>
</dbReference>
<dbReference type="GeneID" id="43599855"/>
<comment type="similarity">
    <text evidence="4 15">Belongs to the peptidase M24B family.</text>
</comment>
<evidence type="ECO:0000256" key="12">
    <source>
        <dbReference type="ARBA" id="ARBA00023211"/>
    </source>
</evidence>
<evidence type="ECO:0000259" key="16">
    <source>
        <dbReference type="Pfam" id="PF00557"/>
    </source>
</evidence>
<dbReference type="Pfam" id="PF16189">
    <property type="entry name" value="Creatinase_N_2"/>
    <property type="match status" value="1"/>
</dbReference>
<dbReference type="InterPro" id="IPR000994">
    <property type="entry name" value="Pept_M24"/>
</dbReference>
<evidence type="ECO:0000256" key="3">
    <source>
        <dbReference type="ARBA" id="ARBA00002443"/>
    </source>
</evidence>
<dbReference type="FunFam" id="3.90.230.10:FF:000007">
    <property type="entry name" value="Xaa-Pro aminopeptidase P"/>
    <property type="match status" value="1"/>
</dbReference>
<dbReference type="InterPro" id="IPR001131">
    <property type="entry name" value="Peptidase_M24B_aminopep-P_CS"/>
</dbReference>